<accession>A0A271KK13</accession>
<dbReference type="InterPro" id="IPR035437">
    <property type="entry name" value="SNase_OB-fold_sf"/>
</dbReference>
<protein>
    <recommendedName>
        <fullName evidence="1">TNase-like domain-containing protein</fullName>
    </recommendedName>
</protein>
<dbReference type="Gene3D" id="2.40.50.90">
    <property type="match status" value="1"/>
</dbReference>
<dbReference type="Proteomes" id="UP000215931">
    <property type="component" value="Unassembled WGS sequence"/>
</dbReference>
<organism evidence="2 3">
    <name type="scientific">Mesorhizobium wenxiniae</name>
    <dbReference type="NCBI Taxonomy" id="2014805"/>
    <lineage>
        <taxon>Bacteria</taxon>
        <taxon>Pseudomonadati</taxon>
        <taxon>Pseudomonadota</taxon>
        <taxon>Alphaproteobacteria</taxon>
        <taxon>Hyphomicrobiales</taxon>
        <taxon>Phyllobacteriaceae</taxon>
        <taxon>Mesorhizobium</taxon>
    </lineage>
</organism>
<evidence type="ECO:0000259" key="1">
    <source>
        <dbReference type="Pfam" id="PF00565"/>
    </source>
</evidence>
<comment type="caution">
    <text evidence="2">The sequence shown here is derived from an EMBL/GenBank/DDBJ whole genome shotgun (WGS) entry which is preliminary data.</text>
</comment>
<evidence type="ECO:0000313" key="3">
    <source>
        <dbReference type="Proteomes" id="UP000215931"/>
    </source>
</evidence>
<dbReference type="RefSeq" id="WP_095517766.1">
    <property type="nucleotide sequence ID" value="NZ_NPKH01000014.1"/>
</dbReference>
<dbReference type="Pfam" id="PF00565">
    <property type="entry name" value="SNase"/>
    <property type="match status" value="1"/>
</dbReference>
<dbReference type="EMBL" id="NPKH01000014">
    <property type="protein sequence ID" value="PAP96113.1"/>
    <property type="molecule type" value="Genomic_DNA"/>
</dbReference>
<sequence>MKDRYGRTLATIEVDGRDVGDILIGEGLARPWTGKRRPWCD</sequence>
<dbReference type="InterPro" id="IPR016071">
    <property type="entry name" value="Staphylococal_nuclease_OB-fold"/>
</dbReference>
<proteinExistence type="predicted"/>
<dbReference type="OrthoDB" id="7469880at2"/>
<evidence type="ECO:0000313" key="2">
    <source>
        <dbReference type="EMBL" id="PAP96113.1"/>
    </source>
</evidence>
<dbReference type="AlphaFoldDB" id="A0A271KK13"/>
<gene>
    <name evidence="2" type="ORF">CIT31_05290</name>
</gene>
<reference evidence="2 3" key="1">
    <citation type="submission" date="2017-08" db="EMBL/GenBank/DDBJ databases">
        <title>Mesorhizobium wenxinae sp. nov., a novel rhizobial species isolated from root nodules of chickpea (Cicer arietinum L.).</title>
        <authorList>
            <person name="Zhang J."/>
        </authorList>
    </citation>
    <scope>NUCLEOTIDE SEQUENCE [LARGE SCALE GENOMIC DNA]</scope>
    <source>
        <strain evidence="3">WYCCWR 10019</strain>
    </source>
</reference>
<dbReference type="SUPFAM" id="SSF50199">
    <property type="entry name" value="Staphylococcal nuclease"/>
    <property type="match status" value="1"/>
</dbReference>
<feature type="domain" description="TNase-like" evidence="1">
    <location>
        <begin position="2"/>
        <end position="30"/>
    </location>
</feature>
<keyword evidence="3" id="KW-1185">Reference proteome</keyword>
<name>A0A271KK13_9HYPH</name>